<organism evidence="1 2">
    <name type="scientific">Candidatus Methylumidiphilus alinenensis</name>
    <dbReference type="NCBI Taxonomy" id="2202197"/>
    <lineage>
        <taxon>Bacteria</taxon>
        <taxon>Pseudomonadati</taxon>
        <taxon>Pseudomonadota</taxon>
        <taxon>Gammaproteobacteria</taxon>
        <taxon>Methylococcales</taxon>
        <taxon>Candidatus Methylumidiphilus</taxon>
    </lineage>
</organism>
<protein>
    <submittedName>
        <fullName evidence="1">Uncharacterized protein</fullName>
    </submittedName>
</protein>
<accession>A0A2W4T5H7</accession>
<reference evidence="1 2" key="1">
    <citation type="journal article" date="2018" name="Aquat. Microb. Ecol.">
        <title>Gammaproteobacterial methanotrophs dominate.</title>
        <authorList>
            <person name="Rissanen A.J."/>
            <person name="Saarenheimo J."/>
            <person name="Tiirola M."/>
            <person name="Peura S."/>
            <person name="Aalto S.L."/>
            <person name="Karvinen A."/>
            <person name="Nykanen H."/>
        </authorList>
    </citation>
    <scope>NUCLEOTIDE SEQUENCE [LARGE SCALE GENOMIC DNA]</scope>
    <source>
        <strain evidence="1">AMbin10</strain>
    </source>
</reference>
<evidence type="ECO:0000313" key="1">
    <source>
        <dbReference type="EMBL" id="PZN82600.1"/>
    </source>
</evidence>
<sequence>MAVLTVGLSAPSAPVLPLSKAAREVSGTERAASSSIDRALNRAVGFSVGVGLYMVDFLKPRLGKENKAQGSAPDTVMEQWVVFVIIAGPPL</sequence>
<comment type="caution">
    <text evidence="1">The sequence shown here is derived from an EMBL/GenBank/DDBJ whole genome shotgun (WGS) entry which is preliminary data.</text>
</comment>
<gene>
    <name evidence="1" type="ORF">DM484_06140</name>
</gene>
<name>A0A2W4T5H7_9GAMM</name>
<dbReference type="AlphaFoldDB" id="A0A2W4T5H7"/>
<evidence type="ECO:0000313" key="2">
    <source>
        <dbReference type="Proteomes" id="UP000249396"/>
    </source>
</evidence>
<dbReference type="EMBL" id="QJPH01000211">
    <property type="protein sequence ID" value="PZN82600.1"/>
    <property type="molecule type" value="Genomic_DNA"/>
</dbReference>
<proteinExistence type="predicted"/>
<dbReference type="Proteomes" id="UP000249396">
    <property type="component" value="Unassembled WGS sequence"/>
</dbReference>